<sequence>MAPSPHARRIVVSSSSSGPLPSPPLPSSCCAFVRPPAPGESQPARQGGAEGDYYSLAAAASAPLARLSSCTRARAALKAQPRRSVEGRGRVEGEQGRRGGGEAAEAAMAAAAPVASKGPPGGGAAIVTGSRCFGLFLHSFFFTPSRRSLPFFRASEPFAAVGPHLSAAPGP</sequence>
<feature type="region of interest" description="Disordered" evidence="1">
    <location>
        <begin position="75"/>
        <end position="105"/>
    </location>
</feature>
<dbReference type="AlphaFoldDB" id="A0A6A6PBY7"/>
<name>A0A6A6PBY7_9PEZI</name>
<dbReference type="EMBL" id="MU001671">
    <property type="protein sequence ID" value="KAF2461466.1"/>
    <property type="molecule type" value="Genomic_DNA"/>
</dbReference>
<proteinExistence type="predicted"/>
<keyword evidence="3" id="KW-1185">Reference proteome</keyword>
<dbReference type="Proteomes" id="UP000799766">
    <property type="component" value="Unassembled WGS sequence"/>
</dbReference>
<feature type="compositionally biased region" description="Basic and acidic residues" evidence="1">
    <location>
        <begin position="83"/>
        <end position="100"/>
    </location>
</feature>
<protein>
    <submittedName>
        <fullName evidence="2">Uncharacterized protein</fullName>
    </submittedName>
</protein>
<evidence type="ECO:0000313" key="2">
    <source>
        <dbReference type="EMBL" id="KAF2461466.1"/>
    </source>
</evidence>
<gene>
    <name evidence="2" type="ORF">BDY21DRAFT_87242</name>
</gene>
<accession>A0A6A6PBY7</accession>
<feature type="region of interest" description="Disordered" evidence="1">
    <location>
        <begin position="1"/>
        <end position="49"/>
    </location>
</feature>
<evidence type="ECO:0000313" key="3">
    <source>
        <dbReference type="Proteomes" id="UP000799766"/>
    </source>
</evidence>
<organism evidence="2 3">
    <name type="scientific">Lineolata rhizophorae</name>
    <dbReference type="NCBI Taxonomy" id="578093"/>
    <lineage>
        <taxon>Eukaryota</taxon>
        <taxon>Fungi</taxon>
        <taxon>Dikarya</taxon>
        <taxon>Ascomycota</taxon>
        <taxon>Pezizomycotina</taxon>
        <taxon>Dothideomycetes</taxon>
        <taxon>Dothideomycetes incertae sedis</taxon>
        <taxon>Lineolatales</taxon>
        <taxon>Lineolataceae</taxon>
        <taxon>Lineolata</taxon>
    </lineage>
</organism>
<reference evidence="2" key="1">
    <citation type="journal article" date="2020" name="Stud. Mycol.">
        <title>101 Dothideomycetes genomes: a test case for predicting lifestyles and emergence of pathogens.</title>
        <authorList>
            <person name="Haridas S."/>
            <person name="Albert R."/>
            <person name="Binder M."/>
            <person name="Bloem J."/>
            <person name="Labutti K."/>
            <person name="Salamov A."/>
            <person name="Andreopoulos B."/>
            <person name="Baker S."/>
            <person name="Barry K."/>
            <person name="Bills G."/>
            <person name="Bluhm B."/>
            <person name="Cannon C."/>
            <person name="Castanera R."/>
            <person name="Culley D."/>
            <person name="Daum C."/>
            <person name="Ezra D."/>
            <person name="Gonzalez J."/>
            <person name="Henrissat B."/>
            <person name="Kuo A."/>
            <person name="Liang C."/>
            <person name="Lipzen A."/>
            <person name="Lutzoni F."/>
            <person name="Magnuson J."/>
            <person name="Mondo S."/>
            <person name="Nolan M."/>
            <person name="Ohm R."/>
            <person name="Pangilinan J."/>
            <person name="Park H.-J."/>
            <person name="Ramirez L."/>
            <person name="Alfaro M."/>
            <person name="Sun H."/>
            <person name="Tritt A."/>
            <person name="Yoshinaga Y."/>
            <person name="Zwiers L.-H."/>
            <person name="Turgeon B."/>
            <person name="Goodwin S."/>
            <person name="Spatafora J."/>
            <person name="Crous P."/>
            <person name="Grigoriev I."/>
        </authorList>
    </citation>
    <scope>NUCLEOTIDE SEQUENCE</scope>
    <source>
        <strain evidence="2">ATCC 16933</strain>
    </source>
</reference>
<evidence type="ECO:0000256" key="1">
    <source>
        <dbReference type="SAM" id="MobiDB-lite"/>
    </source>
</evidence>